<dbReference type="RefSeq" id="WP_194108041.1">
    <property type="nucleotide sequence ID" value="NZ_JADFFM010000002.1"/>
</dbReference>
<dbReference type="PANTHER" id="PTHR33990">
    <property type="entry name" value="PROTEIN YJDN-RELATED"/>
    <property type="match status" value="1"/>
</dbReference>
<dbReference type="Pfam" id="PF06983">
    <property type="entry name" value="3-dmu-9_3-mt"/>
    <property type="match status" value="1"/>
</dbReference>
<evidence type="ECO:0000313" key="2">
    <source>
        <dbReference type="EMBL" id="MBE9668651.1"/>
    </source>
</evidence>
<gene>
    <name evidence="2" type="ORF">IRJ18_19940</name>
</gene>
<dbReference type="Gene3D" id="3.10.180.10">
    <property type="entry name" value="2,3-Dihydroxybiphenyl 1,2-Dioxygenase, domain 1"/>
    <property type="match status" value="1"/>
</dbReference>
<evidence type="ECO:0000259" key="1">
    <source>
        <dbReference type="Pfam" id="PF06983"/>
    </source>
</evidence>
<keyword evidence="3" id="KW-1185">Reference proteome</keyword>
<evidence type="ECO:0000313" key="3">
    <source>
        <dbReference type="Proteomes" id="UP000632774"/>
    </source>
</evidence>
<protein>
    <submittedName>
        <fullName evidence="2">VOC family protein</fullName>
    </submittedName>
</protein>
<accession>A0ABR9XN46</accession>
<sequence length="136" mass="15164">MSKINPYIGFNGKTREAMTFYKDIFGGDLEFREVKGSPMEQYWQSAPEGAIYHAALTNGDDIIMMGSDMSGPNGHIAGNIIQLAITCTSEEEINTFFNKLAVDGTIMDPLKDQFWGAIFGAVKDKYGISWMLNYNK</sequence>
<dbReference type="InterPro" id="IPR028973">
    <property type="entry name" value="PhnB-like"/>
</dbReference>
<dbReference type="EMBL" id="JADFFM010000002">
    <property type="protein sequence ID" value="MBE9668651.1"/>
    <property type="molecule type" value="Genomic_DNA"/>
</dbReference>
<dbReference type="CDD" id="cd06588">
    <property type="entry name" value="PhnB_like"/>
    <property type="match status" value="1"/>
</dbReference>
<name>A0ABR9XN46_9SPHI</name>
<feature type="domain" description="PhnB-like" evidence="1">
    <location>
        <begin position="3"/>
        <end position="131"/>
    </location>
</feature>
<organism evidence="2 3">
    <name type="scientific">Mucilaginibacter boryungensis</name>
    <dbReference type="NCBI Taxonomy" id="768480"/>
    <lineage>
        <taxon>Bacteria</taxon>
        <taxon>Pseudomonadati</taxon>
        <taxon>Bacteroidota</taxon>
        <taxon>Sphingobacteriia</taxon>
        <taxon>Sphingobacteriales</taxon>
        <taxon>Sphingobacteriaceae</taxon>
        <taxon>Mucilaginibacter</taxon>
    </lineage>
</organism>
<dbReference type="PANTHER" id="PTHR33990:SF1">
    <property type="entry name" value="PROTEIN YJDN"/>
    <property type="match status" value="1"/>
</dbReference>
<proteinExistence type="predicted"/>
<dbReference type="SUPFAM" id="SSF54593">
    <property type="entry name" value="Glyoxalase/Bleomycin resistance protein/Dihydroxybiphenyl dioxygenase"/>
    <property type="match status" value="1"/>
</dbReference>
<reference evidence="2 3" key="1">
    <citation type="submission" date="2020-10" db="EMBL/GenBank/DDBJ databases">
        <title>Mucilaginibacter mali sp. nov., isolated from rhizosphere soil of apple orchard.</title>
        <authorList>
            <person name="Lee J.-S."/>
            <person name="Kim H.S."/>
            <person name="Kim J.-S."/>
        </authorList>
    </citation>
    <scope>NUCLEOTIDE SEQUENCE [LARGE SCALE GENOMIC DNA]</scope>
    <source>
        <strain evidence="2 3">KCTC 23157</strain>
    </source>
</reference>
<dbReference type="Proteomes" id="UP000632774">
    <property type="component" value="Unassembled WGS sequence"/>
</dbReference>
<comment type="caution">
    <text evidence="2">The sequence shown here is derived from an EMBL/GenBank/DDBJ whole genome shotgun (WGS) entry which is preliminary data.</text>
</comment>
<dbReference type="InterPro" id="IPR029068">
    <property type="entry name" value="Glyas_Bleomycin-R_OHBP_Dase"/>
</dbReference>